<evidence type="ECO:0000259" key="2">
    <source>
        <dbReference type="Pfam" id="PF01266"/>
    </source>
</evidence>
<organism evidence="3 4">
    <name type="scientific">Georgenia thermotolerans</name>
    <dbReference type="NCBI Taxonomy" id="527326"/>
    <lineage>
        <taxon>Bacteria</taxon>
        <taxon>Bacillati</taxon>
        <taxon>Actinomycetota</taxon>
        <taxon>Actinomycetes</taxon>
        <taxon>Micrococcales</taxon>
        <taxon>Bogoriellaceae</taxon>
        <taxon>Georgenia</taxon>
    </lineage>
</organism>
<dbReference type="Gene3D" id="3.50.50.60">
    <property type="entry name" value="FAD/NAD(P)-binding domain"/>
    <property type="match status" value="1"/>
</dbReference>
<protein>
    <submittedName>
        <fullName evidence="3">FAD-dependent oxidoreductase</fullName>
    </submittedName>
</protein>
<dbReference type="GO" id="GO:0005737">
    <property type="term" value="C:cytoplasm"/>
    <property type="evidence" value="ECO:0007669"/>
    <property type="project" value="TreeGrafter"/>
</dbReference>
<dbReference type="PANTHER" id="PTHR13847:SF285">
    <property type="entry name" value="FAD DEPENDENT OXIDOREDUCTASE DOMAIN-CONTAINING PROTEIN"/>
    <property type="match status" value="1"/>
</dbReference>
<reference evidence="3 4" key="1">
    <citation type="submission" date="2019-10" db="EMBL/GenBank/DDBJ databases">
        <title>Georgenia wutianyii sp. nov. and Georgenia yuyongxinii sp. nov. isolated from plateau pika (Ochotona curzoniae) in the Qinghai-Tibet plateau of China.</title>
        <authorList>
            <person name="Tian Z."/>
        </authorList>
    </citation>
    <scope>NUCLEOTIDE SEQUENCE [LARGE SCALE GENOMIC DNA]</scope>
    <source>
        <strain evidence="3 4">DSM 21501</strain>
    </source>
</reference>
<dbReference type="InterPro" id="IPR036188">
    <property type="entry name" value="FAD/NAD-bd_sf"/>
</dbReference>
<dbReference type="InterPro" id="IPR006076">
    <property type="entry name" value="FAD-dep_OxRdtase"/>
</dbReference>
<dbReference type="PANTHER" id="PTHR13847">
    <property type="entry name" value="SARCOSINE DEHYDROGENASE-RELATED"/>
    <property type="match status" value="1"/>
</dbReference>
<dbReference type="OrthoDB" id="9805852at2"/>
<evidence type="ECO:0000313" key="4">
    <source>
        <dbReference type="Proteomes" id="UP000451860"/>
    </source>
</evidence>
<evidence type="ECO:0000313" key="3">
    <source>
        <dbReference type="EMBL" id="KAE8766028.1"/>
    </source>
</evidence>
<dbReference type="Gene3D" id="3.30.9.10">
    <property type="entry name" value="D-Amino Acid Oxidase, subunit A, domain 2"/>
    <property type="match status" value="1"/>
</dbReference>
<accession>A0A7J5UUS7</accession>
<feature type="compositionally biased region" description="Basic residues" evidence="1">
    <location>
        <begin position="13"/>
        <end position="30"/>
    </location>
</feature>
<gene>
    <name evidence="3" type="ORF">GB883_01065</name>
</gene>
<dbReference type="Proteomes" id="UP000451860">
    <property type="component" value="Unassembled WGS sequence"/>
</dbReference>
<evidence type="ECO:0000256" key="1">
    <source>
        <dbReference type="SAM" id="MobiDB-lite"/>
    </source>
</evidence>
<proteinExistence type="predicted"/>
<dbReference type="AlphaFoldDB" id="A0A7J5UUS7"/>
<dbReference type="EMBL" id="WHJE01000002">
    <property type="protein sequence ID" value="KAE8766028.1"/>
    <property type="molecule type" value="Genomic_DNA"/>
</dbReference>
<sequence>MDRVARGLPASRGCHRRQHPGRPRAVRRTSRLSAAPPCCEKRSHAALARRFPLADGRLTASISPVTINGRVSFWYGGDLPAPRPALLGPRRADVAIVGAGYTGLWTAYYLKKARPDLDVVVLERRFAGYGASGRNGGWLTNTITGGRDGYVRTHGRAVVGRFQTLMNEAVDEVIAVAAAEGIDADIAKGGELTVARTPAQLTRLHALAAAEAAWPEGGSVLLDAAATRARLDVAGALGALHHPHAARVQPARLVRGLAAAVERLGVPIYEGTAVREIRPHLARTDAGDVEADVVVRATEGFTADLPGLHRLWLPMNSSMIATEPLPPEVWERLGWAGRDVVADMAHVYMYAQRTADDRIALGGRGVPYRYGSRTGADGATPERTGAVLLAILEDMFPAARGAAVDHVWSGVLGVPRDWRATVGLDPASGLAWAGGYVGTGVTTTNLAARTLRDLILGEDTELVRMPWVGRRARRWEVEPLRWLAVRAVYGAYRAADRAEARGTARTAVAARVADVVAGR</sequence>
<dbReference type="Pfam" id="PF01266">
    <property type="entry name" value="DAO"/>
    <property type="match status" value="1"/>
</dbReference>
<feature type="region of interest" description="Disordered" evidence="1">
    <location>
        <begin position="1"/>
        <end position="36"/>
    </location>
</feature>
<name>A0A7J5UUS7_9MICO</name>
<dbReference type="SUPFAM" id="SSF51905">
    <property type="entry name" value="FAD/NAD(P)-binding domain"/>
    <property type="match status" value="1"/>
</dbReference>
<feature type="domain" description="FAD dependent oxidoreductase" evidence="2">
    <location>
        <begin position="93"/>
        <end position="454"/>
    </location>
</feature>
<comment type="caution">
    <text evidence="3">The sequence shown here is derived from an EMBL/GenBank/DDBJ whole genome shotgun (WGS) entry which is preliminary data.</text>
</comment>
<keyword evidence="4" id="KW-1185">Reference proteome</keyword>